<dbReference type="SMART" id="SM00326">
    <property type="entry name" value="SH3"/>
    <property type="match status" value="1"/>
</dbReference>
<proteinExistence type="predicted"/>
<keyword evidence="4" id="KW-0812">Transmembrane</keyword>
<gene>
    <name evidence="6" type="ORF">EG328_010547</name>
</gene>
<sequence>MQLRNIIDGLWRGADTFAHPLKKRQNNAKVLTIVQVVTSVQPQTFTGSASMITSTVGSSTPTNNAGGSVLVGGAVRPTQSASSSEQSVFSSTAGSDDDSAASSTAAASSTVATSRAAQSSRPGSTASSQVSQITSAPIAIASPSKTQGLANSQSASASVNTNANASDSASASPTAAASSGMSGGAKAGLAFGILFLIGALLAGVIILYRRQKQQKEAHGRLDDEKAAMSTSSSPDSLPRNPEPVHPATPAAASVARSKESPSPRLDIRPVTQFDPRLSTMNTGAPAAGAALGGAAAVGAVGGAALAVNNSPRATSPSSWEKRGAIQHANDPTNPFGNHAETLNNTSPQSVQTPTIPEVSTAHNSIDASDFPLPISGPVSPNPLSMDYESSTESLPNPVVPYAPATVSNVSLPVSEIAAAGVAGVVVTGVGAVAVVAGKGGNSPPLDNVHRVQLDFKPSMEDELEIHAGQLVRLLHEYDDGWALCTRMDRSQQGVVPRTCLSKQMVKPRPNPNHPSPSGAPPSAPPQQPRPGPGPRGPGPNGKPQMRGPGPQMMSGNGSNPPAPFAQVPRPLTPTGRNSPAPYQGQGGRASPAPFAQAPRPMSPAGGPQGQRSRAMSNAPYRPYQPGPQGPNGQQQRSQSPGPYGPPGMMRPPPITDNNRHRSNSLSNVVPRSAPIVAGDAPMVTKTPSLTRKPVPGQAV</sequence>
<keyword evidence="1 2" id="KW-0728">SH3 domain</keyword>
<dbReference type="Gene3D" id="2.30.30.40">
    <property type="entry name" value="SH3 Domains"/>
    <property type="match status" value="1"/>
</dbReference>
<keyword evidence="4" id="KW-0472">Membrane</keyword>
<keyword evidence="4" id="KW-1133">Transmembrane helix</keyword>
<feature type="transmembrane region" description="Helical" evidence="4">
    <location>
        <begin position="187"/>
        <end position="208"/>
    </location>
</feature>
<feature type="compositionally biased region" description="Basic and acidic residues" evidence="3">
    <location>
        <begin position="216"/>
        <end position="226"/>
    </location>
</feature>
<feature type="region of interest" description="Disordered" evidence="3">
    <location>
        <begin position="53"/>
        <end position="106"/>
    </location>
</feature>
<evidence type="ECO:0000313" key="6">
    <source>
        <dbReference type="EMBL" id="KAE9988508.1"/>
    </source>
</evidence>
<comment type="caution">
    <text evidence="6">The sequence shown here is derived from an EMBL/GenBank/DDBJ whole genome shotgun (WGS) entry which is preliminary data.</text>
</comment>
<dbReference type="Pfam" id="PF14604">
    <property type="entry name" value="SH3_9"/>
    <property type="match status" value="1"/>
</dbReference>
<dbReference type="EMBL" id="WNWS01000007">
    <property type="protein sequence ID" value="KAE9988508.1"/>
    <property type="molecule type" value="Genomic_DNA"/>
</dbReference>
<feature type="region of interest" description="Disordered" evidence="3">
    <location>
        <begin position="503"/>
        <end position="699"/>
    </location>
</feature>
<protein>
    <recommendedName>
        <fullName evidence="5">SH3 domain-containing protein</fullName>
    </recommendedName>
</protein>
<evidence type="ECO:0000256" key="2">
    <source>
        <dbReference type="PROSITE-ProRule" id="PRU00192"/>
    </source>
</evidence>
<feature type="compositionally biased region" description="Pro residues" evidence="3">
    <location>
        <begin position="642"/>
        <end position="654"/>
    </location>
</feature>
<feature type="compositionally biased region" description="Low complexity" evidence="3">
    <location>
        <begin position="630"/>
        <end position="641"/>
    </location>
</feature>
<evidence type="ECO:0000313" key="7">
    <source>
        <dbReference type="Proteomes" id="UP000447873"/>
    </source>
</evidence>
<evidence type="ECO:0000259" key="5">
    <source>
        <dbReference type="PROSITE" id="PS50002"/>
    </source>
</evidence>
<reference evidence="6 7" key="1">
    <citation type="submission" date="2018-12" db="EMBL/GenBank/DDBJ databases">
        <title>Venturia inaequalis Genome Resource.</title>
        <authorList>
            <person name="Lichtner F.J."/>
        </authorList>
    </citation>
    <scope>NUCLEOTIDE SEQUENCE [LARGE SCALE GENOMIC DNA]</scope>
    <source>
        <strain evidence="6 7">120213</strain>
    </source>
</reference>
<dbReference type="InterPro" id="IPR001452">
    <property type="entry name" value="SH3_domain"/>
</dbReference>
<feature type="compositionally biased region" description="Pro residues" evidence="3">
    <location>
        <begin position="508"/>
        <end position="537"/>
    </location>
</feature>
<feature type="compositionally biased region" description="Polar residues" evidence="3">
    <location>
        <begin position="53"/>
        <end position="66"/>
    </location>
</feature>
<feature type="domain" description="SH3" evidence="5">
    <location>
        <begin position="444"/>
        <end position="505"/>
    </location>
</feature>
<feature type="compositionally biased region" description="Low complexity" evidence="3">
    <location>
        <begin position="111"/>
        <end position="120"/>
    </location>
</feature>
<feature type="region of interest" description="Disordered" evidence="3">
    <location>
        <begin position="216"/>
        <end position="269"/>
    </location>
</feature>
<dbReference type="InterPro" id="IPR036028">
    <property type="entry name" value="SH3-like_dom_sf"/>
</dbReference>
<name>A0A8H3Z9V7_VENIN</name>
<dbReference type="SUPFAM" id="SSF50044">
    <property type="entry name" value="SH3-domain"/>
    <property type="match status" value="1"/>
</dbReference>
<feature type="compositionally biased region" description="Basic and acidic residues" evidence="3">
    <location>
        <begin position="256"/>
        <end position="267"/>
    </location>
</feature>
<organism evidence="6 7">
    <name type="scientific">Venturia inaequalis</name>
    <name type="common">Apple scab fungus</name>
    <dbReference type="NCBI Taxonomy" id="5025"/>
    <lineage>
        <taxon>Eukaryota</taxon>
        <taxon>Fungi</taxon>
        <taxon>Dikarya</taxon>
        <taxon>Ascomycota</taxon>
        <taxon>Pezizomycotina</taxon>
        <taxon>Dothideomycetes</taxon>
        <taxon>Pleosporomycetidae</taxon>
        <taxon>Venturiales</taxon>
        <taxon>Venturiaceae</taxon>
        <taxon>Venturia</taxon>
    </lineage>
</organism>
<dbReference type="AlphaFoldDB" id="A0A8H3Z9V7"/>
<accession>A0A8H3Z9V7</accession>
<dbReference type="Proteomes" id="UP000447873">
    <property type="component" value="Unassembled WGS sequence"/>
</dbReference>
<evidence type="ECO:0000256" key="3">
    <source>
        <dbReference type="SAM" id="MobiDB-lite"/>
    </source>
</evidence>
<evidence type="ECO:0000256" key="1">
    <source>
        <dbReference type="ARBA" id="ARBA00022443"/>
    </source>
</evidence>
<dbReference type="PROSITE" id="PS50002">
    <property type="entry name" value="SH3"/>
    <property type="match status" value="1"/>
</dbReference>
<feature type="compositionally biased region" description="Polar residues" evidence="3">
    <location>
        <begin position="121"/>
        <end position="130"/>
    </location>
</feature>
<feature type="transmembrane region" description="Helical" evidence="4">
    <location>
        <begin position="286"/>
        <end position="307"/>
    </location>
</feature>
<feature type="compositionally biased region" description="Low complexity" evidence="3">
    <location>
        <begin position="80"/>
        <end position="106"/>
    </location>
</feature>
<feature type="region of interest" description="Disordered" evidence="3">
    <location>
        <begin position="111"/>
        <end position="130"/>
    </location>
</feature>
<evidence type="ECO:0000256" key="4">
    <source>
        <dbReference type="SAM" id="Phobius"/>
    </source>
</evidence>